<comment type="caution">
    <text evidence="1">The sequence shown here is derived from an EMBL/GenBank/DDBJ whole genome shotgun (WGS) entry which is preliminary data.</text>
</comment>
<sequence length="426" mass="48288">MERAQSGLRSQKLKCGRSIQNCFQIDFGDEILRIEREREREIEKERDEERRMEKKVESPNAFSFVQKTFLDQEKKEREIFGFSSSTAQLWENGSFSFVNRRIVVKFGQRLHNSLFFNLTGGIEHRRLQEPHALDELRGQTRVLSWRAIKGNHMPLELVRLRAKARPRLDSETEDSSNRILTIVAMKPGVTALFIGKWSITNALNLLRILRCFYLCSGLKINLSKTSGVGSSDISLLAERLKCKVGSLPFSFLGIPVGSTMNRSAAWQPLIDKFRSRLSNWRASSLSAAGRLTLCKSVLGSLGTYYFSFPFCCFEKTGRIKEKFFFLAEESILRNYLGSLGMSPLLTKIKVVSELSENNSLWASVIKSIHGYHRNSPKDPILSKKGGCWGTIASINNQLHDFGIDVHSLFAVTDDGSLKWSLDQSGV</sequence>
<dbReference type="PANTHER" id="PTHR33116:SF78">
    <property type="entry name" value="OS12G0587133 PROTEIN"/>
    <property type="match status" value="1"/>
</dbReference>
<dbReference type="AlphaFoldDB" id="A0AA38STE2"/>
<gene>
    <name evidence="1" type="ORF">OSB04_021003</name>
</gene>
<dbReference type="Proteomes" id="UP001172457">
    <property type="component" value="Chromosome 5"/>
</dbReference>
<reference evidence="1" key="1">
    <citation type="submission" date="2023-03" db="EMBL/GenBank/DDBJ databases">
        <title>Chromosome-scale reference genome and RAD-based genetic map of yellow starthistle (Centaurea solstitialis) reveal putative structural variation and QTLs associated with invader traits.</title>
        <authorList>
            <person name="Reatini B."/>
            <person name="Cang F.A."/>
            <person name="Jiang Q."/>
            <person name="Mckibben M.T.W."/>
            <person name="Barker M.S."/>
            <person name="Rieseberg L.H."/>
            <person name="Dlugosch K.M."/>
        </authorList>
    </citation>
    <scope>NUCLEOTIDE SEQUENCE</scope>
    <source>
        <strain evidence="1">CAN-66</strain>
        <tissue evidence="1">Leaf</tissue>
    </source>
</reference>
<protein>
    <submittedName>
        <fullName evidence="1">Uncharacterized protein</fullName>
    </submittedName>
</protein>
<name>A0AA38STE2_9ASTR</name>
<evidence type="ECO:0000313" key="1">
    <source>
        <dbReference type="EMBL" id="KAJ9548460.1"/>
    </source>
</evidence>
<dbReference type="PANTHER" id="PTHR33116">
    <property type="entry name" value="REVERSE TRANSCRIPTASE ZINC-BINDING DOMAIN-CONTAINING PROTEIN-RELATED-RELATED"/>
    <property type="match status" value="1"/>
</dbReference>
<evidence type="ECO:0000313" key="2">
    <source>
        <dbReference type="Proteomes" id="UP001172457"/>
    </source>
</evidence>
<organism evidence="1 2">
    <name type="scientific">Centaurea solstitialis</name>
    <name type="common">yellow star-thistle</name>
    <dbReference type="NCBI Taxonomy" id="347529"/>
    <lineage>
        <taxon>Eukaryota</taxon>
        <taxon>Viridiplantae</taxon>
        <taxon>Streptophyta</taxon>
        <taxon>Embryophyta</taxon>
        <taxon>Tracheophyta</taxon>
        <taxon>Spermatophyta</taxon>
        <taxon>Magnoliopsida</taxon>
        <taxon>eudicotyledons</taxon>
        <taxon>Gunneridae</taxon>
        <taxon>Pentapetalae</taxon>
        <taxon>asterids</taxon>
        <taxon>campanulids</taxon>
        <taxon>Asterales</taxon>
        <taxon>Asteraceae</taxon>
        <taxon>Carduoideae</taxon>
        <taxon>Cardueae</taxon>
        <taxon>Centaureinae</taxon>
        <taxon>Centaurea</taxon>
    </lineage>
</organism>
<keyword evidence="2" id="KW-1185">Reference proteome</keyword>
<accession>A0AA38STE2</accession>
<dbReference type="EMBL" id="JARYMX010000005">
    <property type="protein sequence ID" value="KAJ9548460.1"/>
    <property type="molecule type" value="Genomic_DNA"/>
</dbReference>
<proteinExistence type="predicted"/>